<organism evidence="1 2">
    <name type="scientific">Bifidobacterium callimiconis</name>
    <dbReference type="NCBI Taxonomy" id="2306973"/>
    <lineage>
        <taxon>Bacteria</taxon>
        <taxon>Bacillati</taxon>
        <taxon>Actinomycetota</taxon>
        <taxon>Actinomycetes</taxon>
        <taxon>Bifidobacteriales</taxon>
        <taxon>Bifidobacteriaceae</taxon>
        <taxon>Bifidobacterium</taxon>
    </lineage>
</organism>
<gene>
    <name evidence="1" type="ORF">D2E23_1577</name>
</gene>
<comment type="caution">
    <text evidence="1">The sequence shown here is derived from an EMBL/GenBank/DDBJ whole genome shotgun (WGS) entry which is preliminary data.</text>
</comment>
<proteinExistence type="predicted"/>
<protein>
    <submittedName>
        <fullName evidence="1">Uncharacterized protein</fullName>
    </submittedName>
</protein>
<dbReference type="AlphaFoldDB" id="A0A430FCI5"/>
<name>A0A430FCI5_9BIFI</name>
<keyword evidence="2" id="KW-1185">Reference proteome</keyword>
<dbReference type="Proteomes" id="UP000288607">
    <property type="component" value="Unassembled WGS sequence"/>
</dbReference>
<accession>A0A430FCI5</accession>
<sequence length="58" mass="6432">MGVNRRVLDWHVPGWEGGSPMIPVTAATVISTVRQMCVKREVLWGMCANVPHRRGKCG</sequence>
<dbReference type="EMBL" id="QXGJ01000007">
    <property type="protein sequence ID" value="RSX50554.1"/>
    <property type="molecule type" value="Genomic_DNA"/>
</dbReference>
<evidence type="ECO:0000313" key="2">
    <source>
        <dbReference type="Proteomes" id="UP000288607"/>
    </source>
</evidence>
<evidence type="ECO:0000313" key="1">
    <source>
        <dbReference type="EMBL" id="RSX50554.1"/>
    </source>
</evidence>
<reference evidence="1 2" key="1">
    <citation type="submission" date="2018-09" db="EMBL/GenBank/DDBJ databases">
        <title>Characterization of the phylogenetic diversity of five novel species belonging to the genus Bifidobacterium.</title>
        <authorList>
            <person name="Lugli G.A."/>
            <person name="Duranti S."/>
            <person name="Milani C."/>
        </authorList>
    </citation>
    <scope>NUCLEOTIDE SEQUENCE [LARGE SCALE GENOMIC DNA]</scope>
    <source>
        <strain evidence="1 2">2028B</strain>
    </source>
</reference>